<feature type="signal peptide" evidence="2">
    <location>
        <begin position="1"/>
        <end position="21"/>
    </location>
</feature>
<evidence type="ECO:0000313" key="3">
    <source>
        <dbReference type="EMBL" id="CDH53297.1"/>
    </source>
</evidence>
<sequence>MLKKTIALAFALSMIIGTTTAITAEQQVELDATCKYAGDGINADIACAEICRRQGNPDGGKCDADKVCQCITKKQAPKSKSDAEAKHDKDDERN</sequence>
<comment type="caution">
    <text evidence="3">The sequence shown here is derived from an EMBL/GenBank/DDBJ whole genome shotgun (WGS) entry which is preliminary data.</text>
</comment>
<gene>
    <name evidence="3" type="ORF">LCOR_04664.1</name>
</gene>
<keyword evidence="2" id="KW-0732">Signal</keyword>
<keyword evidence="4" id="KW-1185">Reference proteome</keyword>
<dbReference type="OrthoDB" id="2267499at2759"/>
<dbReference type="Proteomes" id="UP000027586">
    <property type="component" value="Unassembled WGS sequence"/>
</dbReference>
<protein>
    <recommendedName>
        <fullName evidence="5">Invertebrate defensins family profile domain-containing protein</fullName>
    </recommendedName>
</protein>
<accession>A0A068RUK4</accession>
<proteinExistence type="predicted"/>
<evidence type="ECO:0000256" key="1">
    <source>
        <dbReference type="SAM" id="MobiDB-lite"/>
    </source>
</evidence>
<evidence type="ECO:0000256" key="2">
    <source>
        <dbReference type="SAM" id="SignalP"/>
    </source>
</evidence>
<reference evidence="3" key="1">
    <citation type="submission" date="2013-08" db="EMBL/GenBank/DDBJ databases">
        <title>Gene expansion shapes genome architecture in the human pathogen Lichtheimia corymbifera: an evolutionary genomics analysis in the ancient terrestrial Mucorales (Mucoromycotina).</title>
        <authorList>
            <person name="Schwartze V.U."/>
            <person name="Winter S."/>
            <person name="Shelest E."/>
            <person name="Marcet-Houben M."/>
            <person name="Horn F."/>
            <person name="Wehner S."/>
            <person name="Hoffmann K."/>
            <person name="Riege K."/>
            <person name="Sammeth M."/>
            <person name="Nowrousian M."/>
            <person name="Valiante V."/>
            <person name="Linde J."/>
            <person name="Jacobsen I.D."/>
            <person name="Marz M."/>
            <person name="Brakhage A.A."/>
            <person name="Gabaldon T."/>
            <person name="Bocker S."/>
            <person name="Voigt K."/>
        </authorList>
    </citation>
    <scope>NUCLEOTIDE SEQUENCE [LARGE SCALE GENOMIC DNA]</scope>
    <source>
        <strain evidence="3">FSU 9682</strain>
    </source>
</reference>
<feature type="region of interest" description="Disordered" evidence="1">
    <location>
        <begin position="73"/>
        <end position="94"/>
    </location>
</feature>
<feature type="chain" id="PRO_5001652720" description="Invertebrate defensins family profile domain-containing protein" evidence="2">
    <location>
        <begin position="22"/>
        <end position="94"/>
    </location>
</feature>
<dbReference type="AlphaFoldDB" id="A0A068RUK4"/>
<dbReference type="VEuPathDB" id="FungiDB:LCOR_04664.1"/>
<evidence type="ECO:0008006" key="5">
    <source>
        <dbReference type="Google" id="ProtNLM"/>
    </source>
</evidence>
<name>A0A068RUK4_9FUNG</name>
<organism evidence="3 4">
    <name type="scientific">Lichtheimia corymbifera JMRC:FSU:9682</name>
    <dbReference type="NCBI Taxonomy" id="1263082"/>
    <lineage>
        <taxon>Eukaryota</taxon>
        <taxon>Fungi</taxon>
        <taxon>Fungi incertae sedis</taxon>
        <taxon>Mucoromycota</taxon>
        <taxon>Mucoromycotina</taxon>
        <taxon>Mucoromycetes</taxon>
        <taxon>Mucorales</taxon>
        <taxon>Lichtheimiaceae</taxon>
        <taxon>Lichtheimia</taxon>
    </lineage>
</organism>
<feature type="compositionally biased region" description="Basic and acidic residues" evidence="1">
    <location>
        <begin position="79"/>
        <end position="94"/>
    </location>
</feature>
<evidence type="ECO:0000313" key="4">
    <source>
        <dbReference type="Proteomes" id="UP000027586"/>
    </source>
</evidence>
<dbReference type="EMBL" id="CBTN010000016">
    <property type="protein sequence ID" value="CDH53297.1"/>
    <property type="molecule type" value="Genomic_DNA"/>
</dbReference>